<sequence>MPQTRISLLLLRIIVLGLLQNNDPNSLERPDGEGVLQMIRFYDSLGQSWRRNTPTAFRARKALKEPPFIRAAAEWELFGKGAGKLDRC</sequence>
<reference evidence="2 3" key="1">
    <citation type="submission" date="2021-06" db="EMBL/GenBank/DDBJ databases">
        <title>Caerostris extrusa draft genome.</title>
        <authorList>
            <person name="Kono N."/>
            <person name="Arakawa K."/>
        </authorList>
    </citation>
    <scope>NUCLEOTIDE SEQUENCE [LARGE SCALE GENOMIC DNA]</scope>
</reference>
<evidence type="ECO:0000313" key="2">
    <source>
        <dbReference type="EMBL" id="GIY77343.1"/>
    </source>
</evidence>
<gene>
    <name evidence="2" type="ORF">CEXT_482261</name>
</gene>
<comment type="caution">
    <text evidence="2">The sequence shown here is derived from an EMBL/GenBank/DDBJ whole genome shotgun (WGS) entry which is preliminary data.</text>
</comment>
<accession>A0AAV4W6W1</accession>
<keyword evidence="3" id="KW-1185">Reference proteome</keyword>
<feature type="chain" id="PRO_5043629800" evidence="1">
    <location>
        <begin position="20"/>
        <end position="88"/>
    </location>
</feature>
<proteinExistence type="predicted"/>
<organism evidence="2 3">
    <name type="scientific">Caerostris extrusa</name>
    <name type="common">Bark spider</name>
    <name type="synonym">Caerostris bankana</name>
    <dbReference type="NCBI Taxonomy" id="172846"/>
    <lineage>
        <taxon>Eukaryota</taxon>
        <taxon>Metazoa</taxon>
        <taxon>Ecdysozoa</taxon>
        <taxon>Arthropoda</taxon>
        <taxon>Chelicerata</taxon>
        <taxon>Arachnida</taxon>
        <taxon>Araneae</taxon>
        <taxon>Araneomorphae</taxon>
        <taxon>Entelegynae</taxon>
        <taxon>Araneoidea</taxon>
        <taxon>Araneidae</taxon>
        <taxon>Caerostris</taxon>
    </lineage>
</organism>
<dbReference type="Proteomes" id="UP001054945">
    <property type="component" value="Unassembled WGS sequence"/>
</dbReference>
<name>A0AAV4W6W1_CAEEX</name>
<protein>
    <submittedName>
        <fullName evidence="2">Uncharacterized protein</fullName>
    </submittedName>
</protein>
<dbReference type="AlphaFoldDB" id="A0AAV4W6W1"/>
<dbReference type="EMBL" id="BPLR01015608">
    <property type="protein sequence ID" value="GIY77343.1"/>
    <property type="molecule type" value="Genomic_DNA"/>
</dbReference>
<keyword evidence="1" id="KW-0732">Signal</keyword>
<evidence type="ECO:0000313" key="3">
    <source>
        <dbReference type="Proteomes" id="UP001054945"/>
    </source>
</evidence>
<evidence type="ECO:0000256" key="1">
    <source>
        <dbReference type="SAM" id="SignalP"/>
    </source>
</evidence>
<feature type="signal peptide" evidence="1">
    <location>
        <begin position="1"/>
        <end position="19"/>
    </location>
</feature>